<keyword evidence="11" id="KW-1185">Reference proteome</keyword>
<keyword evidence="3" id="KW-0813">Transport</keyword>
<dbReference type="EMBL" id="CP019650">
    <property type="protein sequence ID" value="AQQ66387.1"/>
    <property type="molecule type" value="Genomic_DNA"/>
</dbReference>
<dbReference type="Gene3D" id="1.10.3430.10">
    <property type="entry name" value="Ammonium transporter AmtB like domains"/>
    <property type="match status" value="1"/>
</dbReference>
<feature type="transmembrane region" description="Helical" evidence="8">
    <location>
        <begin position="51"/>
        <end position="70"/>
    </location>
</feature>
<evidence type="ECO:0000256" key="4">
    <source>
        <dbReference type="ARBA" id="ARBA00022692"/>
    </source>
</evidence>
<feature type="transmembrane region" description="Helical" evidence="8">
    <location>
        <begin position="175"/>
        <end position="197"/>
    </location>
</feature>
<protein>
    <submittedName>
        <fullName evidence="10">Ammonium transporter</fullName>
    </submittedName>
</protein>
<evidence type="ECO:0000256" key="6">
    <source>
        <dbReference type="ARBA" id="ARBA00023136"/>
    </source>
</evidence>
<dbReference type="GO" id="GO:0097272">
    <property type="term" value="P:ammonium homeostasis"/>
    <property type="evidence" value="ECO:0007669"/>
    <property type="project" value="TreeGrafter"/>
</dbReference>
<dbReference type="eggNOG" id="COG0004">
    <property type="taxonomic scope" value="Bacteria"/>
</dbReference>
<dbReference type="PANTHER" id="PTHR11730">
    <property type="entry name" value="AMMONIUM TRANSPORTER"/>
    <property type="match status" value="1"/>
</dbReference>
<evidence type="ECO:0000256" key="1">
    <source>
        <dbReference type="ARBA" id="ARBA00004141"/>
    </source>
</evidence>
<dbReference type="AlphaFoldDB" id="A0A1Q2M294"/>
<comment type="subcellular location">
    <subcellularLocation>
        <location evidence="1">Membrane</location>
        <topology evidence="1">Multi-pass membrane protein</topology>
    </subcellularLocation>
</comment>
<dbReference type="KEGG" id="maga:Mag101_01030"/>
<proteinExistence type="inferred from homology"/>
<evidence type="ECO:0000256" key="8">
    <source>
        <dbReference type="SAM" id="Phobius"/>
    </source>
</evidence>
<gene>
    <name evidence="10" type="ORF">Mag101_01030</name>
</gene>
<feature type="transmembrane region" description="Helical" evidence="8">
    <location>
        <begin position="366"/>
        <end position="386"/>
    </location>
</feature>
<keyword evidence="4 8" id="KW-0812">Transmembrane</keyword>
<feature type="domain" description="Ammonium transporter AmtB-like" evidence="9">
    <location>
        <begin position="17"/>
        <end position="413"/>
    </location>
</feature>
<evidence type="ECO:0000256" key="2">
    <source>
        <dbReference type="ARBA" id="ARBA00005887"/>
    </source>
</evidence>
<evidence type="ECO:0000256" key="7">
    <source>
        <dbReference type="ARBA" id="ARBA00023177"/>
    </source>
</evidence>
<name>A0A1Q2M294_9GAMM</name>
<feature type="transmembrane region" description="Helical" evidence="8">
    <location>
        <begin position="251"/>
        <end position="270"/>
    </location>
</feature>
<keyword evidence="6 8" id="KW-0472">Membrane</keyword>
<evidence type="ECO:0000256" key="3">
    <source>
        <dbReference type="ARBA" id="ARBA00022448"/>
    </source>
</evidence>
<keyword evidence="5 8" id="KW-1133">Transmembrane helix</keyword>
<feature type="transmembrane region" description="Helical" evidence="8">
    <location>
        <begin position="335"/>
        <end position="354"/>
    </location>
</feature>
<feature type="transmembrane region" description="Helical" evidence="8">
    <location>
        <begin position="304"/>
        <end position="323"/>
    </location>
</feature>
<dbReference type="Proteomes" id="UP000188219">
    <property type="component" value="Chromosome"/>
</dbReference>
<feature type="transmembrane region" description="Helical" evidence="8">
    <location>
        <begin position="109"/>
        <end position="128"/>
    </location>
</feature>
<accession>A0A1Q2M294</accession>
<dbReference type="Pfam" id="PF00909">
    <property type="entry name" value="Ammonium_transp"/>
    <property type="match status" value="1"/>
</dbReference>
<dbReference type="GO" id="GO:0008519">
    <property type="term" value="F:ammonium channel activity"/>
    <property type="evidence" value="ECO:0007669"/>
    <property type="project" value="InterPro"/>
</dbReference>
<dbReference type="InterPro" id="IPR024041">
    <property type="entry name" value="NH4_transpt_AmtB-like_dom"/>
</dbReference>
<feature type="transmembrane region" description="Helical" evidence="8">
    <location>
        <begin position="282"/>
        <end position="298"/>
    </location>
</feature>
<dbReference type="NCBIfam" id="TIGR03644">
    <property type="entry name" value="marine_trans_1"/>
    <property type="match status" value="1"/>
</dbReference>
<feature type="transmembrane region" description="Helical" evidence="8">
    <location>
        <begin position="15"/>
        <end position="39"/>
    </location>
</feature>
<evidence type="ECO:0000259" key="9">
    <source>
        <dbReference type="Pfam" id="PF00909"/>
    </source>
</evidence>
<dbReference type="InterPro" id="IPR019879">
    <property type="entry name" value="Ammonium_transptr_marine"/>
</dbReference>
<evidence type="ECO:0000313" key="11">
    <source>
        <dbReference type="Proteomes" id="UP000188219"/>
    </source>
</evidence>
<dbReference type="PANTHER" id="PTHR11730:SF62">
    <property type="entry name" value="AMMONIUM TRANSPORTER SLL1017-RELATED"/>
    <property type="match status" value="1"/>
</dbReference>
<dbReference type="SUPFAM" id="SSF111352">
    <property type="entry name" value="Ammonium transporter"/>
    <property type="match status" value="1"/>
</dbReference>
<sequence>MENQIFQLQYAIDTFYFLVCGALVMWMAAGFAMLEAGLVRSKNTTEILTKNVALFAIACTMYLISGYAIMYGGGWLLSGIEAFSLTDVLTASAENGFEGDSVYSGASDFFFQVVFVATAMSIVSGAVAERMKLWSFLIFAVALTGFIYPLEGNWTWGGGDVFGLYNLGDLGFSDFAGSGIVHMAGAAAALAGVLLLGARKGKYGKNGEIYAIPGANLPLATLGTFILWMGWFGFNGGSVLKLGDAASAHSVALVFLNTNAAAAGGAVAALITGRILFGKADLTMLLNGALAGLVAITAEPSTPTPLQATLFGALGGILVVFSIITLDKLRIDDPVGAISVHGVVGLLGLLLVPVTNDGSSFSGQLIGAATIFGWVFSASFVVWYALKLITGIRVTEEEEQQGVDLAECGMEAYPEFTSK</sequence>
<organism evidence="10 11">
    <name type="scientific">Microbulbifer agarilyticus</name>
    <dbReference type="NCBI Taxonomy" id="260552"/>
    <lineage>
        <taxon>Bacteria</taxon>
        <taxon>Pseudomonadati</taxon>
        <taxon>Pseudomonadota</taxon>
        <taxon>Gammaproteobacteria</taxon>
        <taxon>Cellvibrionales</taxon>
        <taxon>Microbulbiferaceae</taxon>
        <taxon>Microbulbifer</taxon>
    </lineage>
</organism>
<dbReference type="InterPro" id="IPR018047">
    <property type="entry name" value="Ammonium_transpt_CS"/>
</dbReference>
<feature type="transmembrane region" description="Helical" evidence="8">
    <location>
        <begin position="133"/>
        <end position="150"/>
    </location>
</feature>
<comment type="similarity">
    <text evidence="2">Belongs to the ammonia transporter channel (TC 1.A.11.2) family.</text>
</comment>
<keyword evidence="7" id="KW-0924">Ammonia transport</keyword>
<dbReference type="GO" id="GO:0016020">
    <property type="term" value="C:membrane"/>
    <property type="evidence" value="ECO:0007669"/>
    <property type="project" value="UniProtKB-SubCell"/>
</dbReference>
<evidence type="ECO:0000313" key="10">
    <source>
        <dbReference type="EMBL" id="AQQ66387.1"/>
    </source>
</evidence>
<feature type="transmembrane region" description="Helical" evidence="8">
    <location>
        <begin position="209"/>
        <end position="231"/>
    </location>
</feature>
<dbReference type="RefSeq" id="WP_077399553.1">
    <property type="nucleotide sequence ID" value="NZ_CP019650.1"/>
</dbReference>
<dbReference type="OrthoDB" id="9814202at2"/>
<dbReference type="InterPro" id="IPR029020">
    <property type="entry name" value="Ammonium/urea_transptr"/>
</dbReference>
<evidence type="ECO:0000256" key="5">
    <source>
        <dbReference type="ARBA" id="ARBA00022989"/>
    </source>
</evidence>
<dbReference type="PROSITE" id="PS01219">
    <property type="entry name" value="AMMONIUM_TRANSP"/>
    <property type="match status" value="1"/>
</dbReference>
<dbReference type="STRING" id="260552.Mag101_01030"/>
<reference evidence="10" key="1">
    <citation type="submission" date="2017-02" db="EMBL/GenBank/DDBJ databases">
        <title>Genome of Microbulbifer agarilyticus GP101.</title>
        <authorList>
            <person name="Jung J."/>
            <person name="Bae S.S."/>
            <person name="Baek K."/>
        </authorList>
    </citation>
    <scope>NUCLEOTIDE SEQUENCE [LARGE SCALE GENOMIC DNA]</scope>
    <source>
        <strain evidence="10">GP101</strain>
    </source>
</reference>